<dbReference type="GO" id="GO:0042802">
    <property type="term" value="F:identical protein binding"/>
    <property type="evidence" value="ECO:0007669"/>
    <property type="project" value="UniProtKB-ARBA"/>
</dbReference>
<dbReference type="FunFam" id="3.40.50.300:FF:000527">
    <property type="entry name" value="Tyrosine-protein kinase etk"/>
    <property type="match status" value="1"/>
</dbReference>
<evidence type="ECO:0000256" key="9">
    <source>
        <dbReference type="ARBA" id="ARBA00051245"/>
    </source>
</evidence>
<evidence type="ECO:0000256" key="5">
    <source>
        <dbReference type="ARBA" id="ARBA00022741"/>
    </source>
</evidence>
<evidence type="ECO:0000256" key="2">
    <source>
        <dbReference type="ARBA" id="ARBA00008883"/>
    </source>
</evidence>
<evidence type="ECO:0000256" key="4">
    <source>
        <dbReference type="ARBA" id="ARBA00022679"/>
    </source>
</evidence>
<comment type="caution">
    <text evidence="14">The sequence shown here is derived from an EMBL/GenBank/DDBJ whole genome shotgun (WGS) entry which is preliminary data.</text>
</comment>
<dbReference type="InterPro" id="IPR005702">
    <property type="entry name" value="Wzc-like_C"/>
</dbReference>
<accession>A0A4Q9YY57</accession>
<dbReference type="GO" id="GO:0005524">
    <property type="term" value="F:ATP binding"/>
    <property type="evidence" value="ECO:0007669"/>
    <property type="project" value="UniProtKB-KW"/>
</dbReference>
<dbReference type="InterPro" id="IPR050445">
    <property type="entry name" value="Bact_polysacc_biosynth/exp"/>
</dbReference>
<comment type="catalytic activity">
    <reaction evidence="9">
        <text>L-tyrosyl-[protein] + ATP = O-phospho-L-tyrosyl-[protein] + ADP + H(+)</text>
        <dbReference type="Rhea" id="RHEA:10596"/>
        <dbReference type="Rhea" id="RHEA-COMP:10136"/>
        <dbReference type="Rhea" id="RHEA-COMP:20101"/>
        <dbReference type="ChEBI" id="CHEBI:15378"/>
        <dbReference type="ChEBI" id="CHEBI:30616"/>
        <dbReference type="ChEBI" id="CHEBI:46858"/>
        <dbReference type="ChEBI" id="CHEBI:61978"/>
        <dbReference type="ChEBI" id="CHEBI:456216"/>
        <dbReference type="EC" id="2.7.10.2"/>
    </reaction>
</comment>
<evidence type="ECO:0000313" key="14">
    <source>
        <dbReference type="EMBL" id="TBX66346.1"/>
    </source>
</evidence>
<keyword evidence="11" id="KW-0812">Transmembrane</keyword>
<keyword evidence="8" id="KW-0829">Tyrosine-protein kinase</keyword>
<evidence type="ECO:0000256" key="3">
    <source>
        <dbReference type="ARBA" id="ARBA00011903"/>
    </source>
</evidence>
<dbReference type="Pfam" id="PF13614">
    <property type="entry name" value="AAA_31"/>
    <property type="match status" value="1"/>
</dbReference>
<dbReference type="AlphaFoldDB" id="A0A4Q9YY57"/>
<evidence type="ECO:0000256" key="8">
    <source>
        <dbReference type="ARBA" id="ARBA00023137"/>
    </source>
</evidence>
<proteinExistence type="inferred from homology"/>
<dbReference type="Pfam" id="PF13807">
    <property type="entry name" value="GNVR"/>
    <property type="match status" value="1"/>
</dbReference>
<reference evidence="14 15" key="1">
    <citation type="submission" date="2019-02" db="EMBL/GenBank/DDBJ databases">
        <title>Flavobacterium sp. RD-2-33 isolated from forest soil.</title>
        <authorList>
            <person name="Chaudhary D.K."/>
        </authorList>
    </citation>
    <scope>NUCLEOTIDE SEQUENCE [LARGE SCALE GENOMIC DNA]</scope>
    <source>
        <strain evidence="14 15">RD-2-33</strain>
    </source>
</reference>
<dbReference type="InterPro" id="IPR027417">
    <property type="entry name" value="P-loop_NTPase"/>
</dbReference>
<dbReference type="PANTHER" id="PTHR32309">
    <property type="entry name" value="TYROSINE-PROTEIN KINASE"/>
    <property type="match status" value="1"/>
</dbReference>
<dbReference type="EMBL" id="SJPE01000014">
    <property type="protein sequence ID" value="TBX66346.1"/>
    <property type="molecule type" value="Genomic_DNA"/>
</dbReference>
<feature type="domain" description="AAA" evidence="12">
    <location>
        <begin position="608"/>
        <end position="720"/>
    </location>
</feature>
<evidence type="ECO:0000256" key="7">
    <source>
        <dbReference type="ARBA" id="ARBA00022840"/>
    </source>
</evidence>
<dbReference type="Proteomes" id="UP000293300">
    <property type="component" value="Unassembled WGS sequence"/>
</dbReference>
<dbReference type="PANTHER" id="PTHR32309:SF13">
    <property type="entry name" value="FERRIC ENTEROBACTIN TRANSPORT PROTEIN FEPE"/>
    <property type="match status" value="1"/>
</dbReference>
<evidence type="ECO:0000256" key="6">
    <source>
        <dbReference type="ARBA" id="ARBA00022777"/>
    </source>
</evidence>
<comment type="similarity">
    <text evidence="2">Belongs to the etk/wzc family.</text>
</comment>
<dbReference type="InterPro" id="IPR025669">
    <property type="entry name" value="AAA_dom"/>
</dbReference>
<dbReference type="EC" id="2.7.10.2" evidence="3"/>
<dbReference type="NCBIfam" id="TIGR01007">
    <property type="entry name" value="eps_fam"/>
    <property type="match status" value="1"/>
</dbReference>
<sequence length="822" mass="93522">MLDIKDFSFFDTKNSFDFKGFLIKTTSYWKWFVIGLIIAFSIAHQLNVRKQKIYGIETTIAIKEENNPFFTTNTSLVFNWGGTSDKVQMISTTLKSRSHNELVVDKLQFYVDYFKQTKYFLQDVYGDAPFKITLDKNQDQLLSQFITVKMISSDTYQIAIPFQNSNQSVVRYSDNSVKPITVPVKQFIRRFKVGQTVNLPFLHWRLDLNEKADLALNEEVLVRFNPFDETVGRYQGIKVIIDEKAGSILKLGMEGTNKNRMVDYLNATVNVLIDRQLENKNKFAENTINFIDERLVEMEKQLKNSGDDLKDFSRNNSILDVEDKGANFKSQLFELDTRKDEVERKIAYLNQLKDYLRNSVDYSKLPAPTVAGISEPNIGTNVAKLIELSIQRSELVYSAKGQIFYERIDNEIGSVKKVLLENANSLKTLLQYDLNSVNTKLNGLEAEIKKMPETNQAYLNISRKYDLSNNIYNTFLQKRSEASIVKAANLSDIQFIDPAKDVGGGLLGPKTSVNYVLAFFMGLLVPLVIVFLIFFINNTIQNIGDISTLTQLPLLGIIGVKHSDSNLSVFERPKSALSESFRAIRSSLQFLYKKQSVEGAKTLMLTSSVSGEGKTFCSINIATVFALSEKKTIIVGLDLRKPKIFDDFNIKNDIGAVNYLIGQKKLEEVIQHTHVPYLDVITSGPIPPNPSELILGDSMKEMMAQLKKNYDYIILDTPPVGLVSDALELAQFCDVTLYIVRQNFTKKEMLTLLNNRAKRGELNNISIIFNGYENKAKYGVGYGYGYGYGYSYGYGYGSGYHEDEEPNGFFAKMYYRLFKRKK</sequence>
<dbReference type="GO" id="GO:0004715">
    <property type="term" value="F:non-membrane spanning protein tyrosine kinase activity"/>
    <property type="evidence" value="ECO:0007669"/>
    <property type="project" value="UniProtKB-EC"/>
</dbReference>
<evidence type="ECO:0000256" key="1">
    <source>
        <dbReference type="ARBA" id="ARBA00007316"/>
    </source>
</evidence>
<dbReference type="RefSeq" id="WP_131476645.1">
    <property type="nucleotide sequence ID" value="NZ_SJPE01000014.1"/>
</dbReference>
<dbReference type="GO" id="GO:0005886">
    <property type="term" value="C:plasma membrane"/>
    <property type="evidence" value="ECO:0007669"/>
    <property type="project" value="UniProtKB-ARBA"/>
</dbReference>
<keyword evidence="5" id="KW-0547">Nucleotide-binding</keyword>
<name>A0A4Q9YY57_9FLAO</name>
<evidence type="ECO:0000313" key="15">
    <source>
        <dbReference type="Proteomes" id="UP000293300"/>
    </source>
</evidence>
<evidence type="ECO:0000259" key="13">
    <source>
        <dbReference type="Pfam" id="PF13807"/>
    </source>
</evidence>
<dbReference type="CDD" id="cd05387">
    <property type="entry name" value="BY-kinase"/>
    <property type="match status" value="1"/>
</dbReference>
<dbReference type="OrthoDB" id="9794577at2"/>
<keyword evidence="6 14" id="KW-0418">Kinase</keyword>
<evidence type="ECO:0000256" key="10">
    <source>
        <dbReference type="SAM" id="Coils"/>
    </source>
</evidence>
<keyword evidence="7" id="KW-0067">ATP-binding</keyword>
<comment type="similarity">
    <text evidence="1">Belongs to the CpsD/CapB family.</text>
</comment>
<organism evidence="14 15">
    <name type="scientific">Flavobacterium silvisoli</name>
    <dbReference type="NCBI Taxonomy" id="2529433"/>
    <lineage>
        <taxon>Bacteria</taxon>
        <taxon>Pseudomonadati</taxon>
        <taxon>Bacteroidota</taxon>
        <taxon>Flavobacteriia</taxon>
        <taxon>Flavobacteriales</taxon>
        <taxon>Flavobacteriaceae</taxon>
        <taxon>Flavobacterium</taxon>
    </lineage>
</organism>
<keyword evidence="10" id="KW-0175">Coiled coil</keyword>
<feature type="transmembrane region" description="Helical" evidence="11">
    <location>
        <begin position="28"/>
        <end position="46"/>
    </location>
</feature>
<dbReference type="Gene3D" id="3.40.50.300">
    <property type="entry name" value="P-loop containing nucleotide triphosphate hydrolases"/>
    <property type="match status" value="1"/>
</dbReference>
<keyword evidence="4 14" id="KW-0808">Transferase</keyword>
<keyword evidence="11" id="KW-0472">Membrane</keyword>
<dbReference type="SUPFAM" id="SSF52540">
    <property type="entry name" value="P-loop containing nucleoside triphosphate hydrolases"/>
    <property type="match status" value="1"/>
</dbReference>
<feature type="coiled-coil region" evidence="10">
    <location>
        <begin position="281"/>
        <end position="315"/>
    </location>
</feature>
<feature type="domain" description="Tyrosine-protein kinase G-rich" evidence="13">
    <location>
        <begin position="453"/>
        <end position="532"/>
    </location>
</feature>
<keyword evidence="15" id="KW-1185">Reference proteome</keyword>
<evidence type="ECO:0000259" key="12">
    <source>
        <dbReference type="Pfam" id="PF13614"/>
    </source>
</evidence>
<feature type="transmembrane region" description="Helical" evidence="11">
    <location>
        <begin position="515"/>
        <end position="536"/>
    </location>
</feature>
<keyword evidence="11" id="KW-1133">Transmembrane helix</keyword>
<evidence type="ECO:0000256" key="11">
    <source>
        <dbReference type="SAM" id="Phobius"/>
    </source>
</evidence>
<protein>
    <recommendedName>
        <fullName evidence="3">non-specific protein-tyrosine kinase</fullName>
        <ecNumber evidence="3">2.7.10.2</ecNumber>
    </recommendedName>
</protein>
<gene>
    <name evidence="14" type="ORF">EZL74_10885</name>
</gene>
<dbReference type="InterPro" id="IPR032807">
    <property type="entry name" value="GNVR"/>
</dbReference>